<reference evidence="3 4" key="1">
    <citation type="submission" date="2023-12" db="EMBL/GenBank/DDBJ databases">
        <title>A high-quality genome assembly for Dillenia turbinata (Dilleniales).</title>
        <authorList>
            <person name="Chanderbali A."/>
        </authorList>
    </citation>
    <scope>NUCLEOTIDE SEQUENCE [LARGE SCALE GENOMIC DNA]</scope>
    <source>
        <strain evidence="3">LSX21</strain>
        <tissue evidence="3">Leaf</tissue>
    </source>
</reference>
<proteinExistence type="predicted"/>
<feature type="compositionally biased region" description="Basic residues" evidence="2">
    <location>
        <begin position="282"/>
        <end position="291"/>
    </location>
</feature>
<comment type="caution">
    <text evidence="3">The sequence shown here is derived from an EMBL/GenBank/DDBJ whole genome shotgun (WGS) entry which is preliminary data.</text>
</comment>
<keyword evidence="1" id="KW-0175">Coiled coil</keyword>
<feature type="region of interest" description="Disordered" evidence="2">
    <location>
        <begin position="282"/>
        <end position="301"/>
    </location>
</feature>
<organism evidence="3 4">
    <name type="scientific">Dillenia turbinata</name>
    <dbReference type="NCBI Taxonomy" id="194707"/>
    <lineage>
        <taxon>Eukaryota</taxon>
        <taxon>Viridiplantae</taxon>
        <taxon>Streptophyta</taxon>
        <taxon>Embryophyta</taxon>
        <taxon>Tracheophyta</taxon>
        <taxon>Spermatophyta</taxon>
        <taxon>Magnoliopsida</taxon>
        <taxon>eudicotyledons</taxon>
        <taxon>Gunneridae</taxon>
        <taxon>Pentapetalae</taxon>
        <taxon>Dilleniales</taxon>
        <taxon>Dilleniaceae</taxon>
        <taxon>Dillenia</taxon>
    </lineage>
</organism>
<dbReference type="Proteomes" id="UP001370490">
    <property type="component" value="Unassembled WGS sequence"/>
</dbReference>
<feature type="compositionally biased region" description="Basic and acidic residues" evidence="2">
    <location>
        <begin position="504"/>
        <end position="513"/>
    </location>
</feature>
<dbReference type="PANTHER" id="PTHR34778">
    <property type="entry name" value="OS02G0580700 PROTEIN"/>
    <property type="match status" value="1"/>
</dbReference>
<feature type="coiled-coil region" evidence="1">
    <location>
        <begin position="65"/>
        <end position="113"/>
    </location>
</feature>
<evidence type="ECO:0000313" key="3">
    <source>
        <dbReference type="EMBL" id="KAK6924919.1"/>
    </source>
</evidence>
<evidence type="ECO:0000256" key="1">
    <source>
        <dbReference type="SAM" id="Coils"/>
    </source>
</evidence>
<evidence type="ECO:0000313" key="4">
    <source>
        <dbReference type="Proteomes" id="UP001370490"/>
    </source>
</evidence>
<feature type="non-terminal residue" evidence="3">
    <location>
        <position position="549"/>
    </location>
</feature>
<sequence length="549" mass="61145">MDDSDKLEALKKAFADMILNQSKEAAARIMAAEWKATRFQRQLEYTKGEALNMLMRLKRMMDSQINEAEVKSSSQQRKIEELEAQLQEAEDIVKDLREELSIVRAELRKLKTNQSHPFDGKYPESDVPSQEKRSLKRLNTFESTTFPPAQHSISDVEITSYNGNGIIKYHSPQYSNRENFLVDNPLIPSIILRKKGRNGCTQRIRASEKNTLNENLPLSRQIEVLKRDLMSKQDGESEVIHKKPNAEASNDHIVEKNPTDPKLTQADGASYQVSTVKPILSKGKRSTRYTRFKPPSSRPHNFMEAHQLIDLSSSKSQSSSLNNEEISVTDYQQGTESPCSTGVSPHEMDVSMGLGYADATIKDTNLTNGGSFQESLGKDINLVKSAFTAEDRQSTESLAFPVFEGDLGTVPAANSDVNESQTADVAPIRILNESLLKYTFQRKRKRGTLSRNSGNGFLEKCTEQKKAEEAGERQSDTGKSHTSSLTPESSRDGWQLAQVGAGKKQNDSSESHKSHLTPESSQGHQLLAQVADEGNTKQSSVICSYAILL</sequence>
<name>A0AAN8V4U8_9MAGN</name>
<dbReference type="PANTHER" id="PTHR34778:SF2">
    <property type="entry name" value="OS02G0580700 PROTEIN"/>
    <property type="match status" value="1"/>
</dbReference>
<protein>
    <submittedName>
        <fullName evidence="3">Uncharacterized protein</fullName>
    </submittedName>
</protein>
<feature type="compositionally biased region" description="Basic and acidic residues" evidence="2">
    <location>
        <begin position="460"/>
        <end position="479"/>
    </location>
</feature>
<dbReference type="EMBL" id="JBAMMX010000016">
    <property type="protein sequence ID" value="KAK6924919.1"/>
    <property type="molecule type" value="Genomic_DNA"/>
</dbReference>
<evidence type="ECO:0000256" key="2">
    <source>
        <dbReference type="SAM" id="MobiDB-lite"/>
    </source>
</evidence>
<feature type="region of interest" description="Disordered" evidence="2">
    <location>
        <begin position="233"/>
        <end position="253"/>
    </location>
</feature>
<accession>A0AAN8V4U8</accession>
<keyword evidence="4" id="KW-1185">Reference proteome</keyword>
<dbReference type="AlphaFoldDB" id="A0AAN8V4U8"/>
<feature type="region of interest" description="Disordered" evidence="2">
    <location>
        <begin position="449"/>
        <end position="524"/>
    </location>
</feature>
<gene>
    <name evidence="3" type="ORF">RJ641_009245</name>
</gene>